<evidence type="ECO:0000256" key="1">
    <source>
        <dbReference type="PROSITE-ProRule" id="PRU00047"/>
    </source>
</evidence>
<feature type="compositionally biased region" description="Basic residues" evidence="2">
    <location>
        <begin position="357"/>
        <end position="376"/>
    </location>
</feature>
<gene>
    <name evidence="4" type="ORF">QYE76_071387</name>
</gene>
<feature type="domain" description="CCHC-type" evidence="3">
    <location>
        <begin position="392"/>
        <end position="407"/>
    </location>
</feature>
<proteinExistence type="predicted"/>
<keyword evidence="1" id="KW-0863">Zinc-finger</keyword>
<dbReference type="GO" id="GO:0008270">
    <property type="term" value="F:zinc ion binding"/>
    <property type="evidence" value="ECO:0007669"/>
    <property type="project" value="UniProtKB-KW"/>
</dbReference>
<dbReference type="Gene3D" id="4.10.60.10">
    <property type="entry name" value="Zinc finger, CCHC-type"/>
    <property type="match status" value="1"/>
</dbReference>
<evidence type="ECO:0000313" key="5">
    <source>
        <dbReference type="Proteomes" id="UP001231189"/>
    </source>
</evidence>
<keyword evidence="5" id="KW-1185">Reference proteome</keyword>
<dbReference type="AlphaFoldDB" id="A0AAD8WGS6"/>
<protein>
    <recommendedName>
        <fullName evidence="3">CCHC-type domain-containing protein</fullName>
    </recommendedName>
</protein>
<evidence type="ECO:0000256" key="2">
    <source>
        <dbReference type="SAM" id="MobiDB-lite"/>
    </source>
</evidence>
<dbReference type="PROSITE" id="PS50158">
    <property type="entry name" value="ZF_CCHC"/>
    <property type="match status" value="1"/>
</dbReference>
<feature type="region of interest" description="Disordered" evidence="2">
    <location>
        <begin position="357"/>
        <end position="389"/>
    </location>
</feature>
<dbReference type="Pfam" id="PF14223">
    <property type="entry name" value="Retrotran_gag_2"/>
    <property type="match status" value="1"/>
</dbReference>
<keyword evidence="1" id="KW-0479">Metal-binding</keyword>
<feature type="compositionally biased region" description="Polar residues" evidence="2">
    <location>
        <begin position="1"/>
        <end position="10"/>
    </location>
</feature>
<evidence type="ECO:0000313" key="4">
    <source>
        <dbReference type="EMBL" id="KAK1653582.1"/>
    </source>
</evidence>
<feature type="compositionally biased region" description="Basic and acidic residues" evidence="2">
    <location>
        <begin position="377"/>
        <end position="389"/>
    </location>
</feature>
<name>A0AAD8WGS6_LOLMU</name>
<evidence type="ECO:0000259" key="3">
    <source>
        <dbReference type="PROSITE" id="PS50158"/>
    </source>
</evidence>
<comment type="caution">
    <text evidence="4">The sequence shown here is derived from an EMBL/GenBank/DDBJ whole genome shotgun (WGS) entry which is preliminary data.</text>
</comment>
<dbReference type="EMBL" id="JAUUTY010000004">
    <property type="protein sequence ID" value="KAK1653582.1"/>
    <property type="molecule type" value="Genomic_DNA"/>
</dbReference>
<dbReference type="GO" id="GO:0003676">
    <property type="term" value="F:nucleic acid binding"/>
    <property type="evidence" value="ECO:0007669"/>
    <property type="project" value="InterPro"/>
</dbReference>
<keyword evidence="1" id="KW-0862">Zinc</keyword>
<dbReference type="InterPro" id="IPR036875">
    <property type="entry name" value="Znf_CCHC_sf"/>
</dbReference>
<reference evidence="4" key="1">
    <citation type="submission" date="2023-07" db="EMBL/GenBank/DDBJ databases">
        <title>A chromosome-level genome assembly of Lolium multiflorum.</title>
        <authorList>
            <person name="Chen Y."/>
            <person name="Copetti D."/>
            <person name="Kolliker R."/>
            <person name="Studer B."/>
        </authorList>
    </citation>
    <scope>NUCLEOTIDE SEQUENCE</scope>
    <source>
        <strain evidence="4">02402/16</strain>
        <tissue evidence="4">Leaf</tissue>
    </source>
</reference>
<organism evidence="4 5">
    <name type="scientific">Lolium multiflorum</name>
    <name type="common">Italian ryegrass</name>
    <name type="synonym">Lolium perenne subsp. multiflorum</name>
    <dbReference type="NCBI Taxonomy" id="4521"/>
    <lineage>
        <taxon>Eukaryota</taxon>
        <taxon>Viridiplantae</taxon>
        <taxon>Streptophyta</taxon>
        <taxon>Embryophyta</taxon>
        <taxon>Tracheophyta</taxon>
        <taxon>Spermatophyta</taxon>
        <taxon>Magnoliopsida</taxon>
        <taxon>Liliopsida</taxon>
        <taxon>Poales</taxon>
        <taxon>Poaceae</taxon>
        <taxon>BOP clade</taxon>
        <taxon>Pooideae</taxon>
        <taxon>Poodae</taxon>
        <taxon>Poeae</taxon>
        <taxon>Poeae Chloroplast Group 2 (Poeae type)</taxon>
        <taxon>Loliodinae</taxon>
        <taxon>Loliinae</taxon>
        <taxon>Lolium</taxon>
    </lineage>
</organism>
<feature type="region of interest" description="Disordered" evidence="2">
    <location>
        <begin position="1"/>
        <end position="22"/>
    </location>
</feature>
<dbReference type="InterPro" id="IPR001878">
    <property type="entry name" value="Znf_CCHC"/>
</dbReference>
<sequence length="425" mass="48082">MSDNGDQNFASKAPADDARSQIQIPAEIRRANSALFIPMEIGTRIDGTQPLSSFSFQWRIHIKAKKIAGLLLLAFVAFHGWPSNPDRRRRRTSTSWSWDADRCPPSPLVRLPSSGWQRLHQPSHGDASAYPGHLALRHLMRPIMASPSINFNQFLEKEKLKSNGSNFTDWFRHVRIFLNGGNLQYVLEAPLGPPPPPAVCEEEKNVFETRTKVYSQVQCAILCSLEAELQKRFEHHDPCEMIRELKVIFETHAAVESYEASKQFFGCMMEEGSSVSEHVFAMSGHARKLSDLGIVIPNQLGIHRVLQSLPPSYKNFVMNYNMQNMNKELPELFSMLKSAEVEIQKEHQVLMVNKTTKFKKQGKPKKDLKKGGKKAAAHPEKPKGGPKPDTDCYYCNGKGHWKRNCSKYLADLKSGLVKKKKGTTE</sequence>
<dbReference type="SUPFAM" id="SSF57756">
    <property type="entry name" value="Retrovirus zinc finger-like domains"/>
    <property type="match status" value="1"/>
</dbReference>
<dbReference type="Proteomes" id="UP001231189">
    <property type="component" value="Unassembled WGS sequence"/>
</dbReference>
<accession>A0AAD8WGS6</accession>